<reference evidence="2 3" key="1">
    <citation type="submission" date="2019-11" db="EMBL/GenBank/DDBJ databases">
        <authorList>
            <person name="Holert J."/>
        </authorList>
    </citation>
    <scope>NUCLEOTIDE SEQUENCE [LARGE SCALE GENOMIC DNA]</scope>
    <source>
        <strain evidence="2">BC8_1</strain>
    </source>
</reference>
<keyword evidence="1" id="KW-0472">Membrane</keyword>
<proteinExistence type="predicted"/>
<evidence type="ECO:0000313" key="3">
    <source>
        <dbReference type="Proteomes" id="UP000430146"/>
    </source>
</evidence>
<keyword evidence="1" id="KW-1133">Transmembrane helix</keyword>
<organism evidence="2 3">
    <name type="scientific">Mycolicibacterium vanbaalenii</name>
    <name type="common">Mycobacterium vanbaalenii</name>
    <dbReference type="NCBI Taxonomy" id="110539"/>
    <lineage>
        <taxon>Bacteria</taxon>
        <taxon>Bacillati</taxon>
        <taxon>Actinomycetota</taxon>
        <taxon>Actinomycetes</taxon>
        <taxon>Mycobacteriales</taxon>
        <taxon>Mycobacteriaceae</taxon>
        <taxon>Mycolicibacterium</taxon>
    </lineage>
</organism>
<evidence type="ECO:0008006" key="4">
    <source>
        <dbReference type="Google" id="ProtNLM"/>
    </source>
</evidence>
<gene>
    <name evidence="2" type="ORF">AELLOGFF_03490</name>
</gene>
<keyword evidence="1" id="KW-0812">Transmembrane</keyword>
<evidence type="ECO:0000256" key="1">
    <source>
        <dbReference type="SAM" id="Phobius"/>
    </source>
</evidence>
<feature type="transmembrane region" description="Helical" evidence="1">
    <location>
        <begin position="80"/>
        <end position="100"/>
    </location>
</feature>
<feature type="transmembrane region" description="Helical" evidence="1">
    <location>
        <begin position="49"/>
        <end position="68"/>
    </location>
</feature>
<evidence type="ECO:0000313" key="2">
    <source>
        <dbReference type="EMBL" id="CAA0104085.1"/>
    </source>
</evidence>
<protein>
    <recommendedName>
        <fullName evidence="4">Transmembrane protein</fullName>
    </recommendedName>
</protein>
<accession>A0A5S9PJ08</accession>
<keyword evidence="3" id="KW-1185">Reference proteome</keyword>
<feature type="transmembrane region" description="Helical" evidence="1">
    <location>
        <begin position="23"/>
        <end position="43"/>
    </location>
</feature>
<name>A0A5S9PJ08_MYCVN</name>
<sequence length="111" mass="11979">MVMTSDRDFVEKRFDRPGTLRPAVLYGAAVIALAGIALAFFAFVARDSVFAAALVPTVLFLGGVGALVRTYREWKGGRGWTAWQGVGWFLLLLMLLTLPIPGSAYMVGGVQ</sequence>
<dbReference type="EMBL" id="CACSIP010000009">
    <property type="protein sequence ID" value="CAA0104085.1"/>
    <property type="molecule type" value="Genomic_DNA"/>
</dbReference>
<dbReference type="AlphaFoldDB" id="A0A5S9PJ08"/>
<dbReference type="Proteomes" id="UP000430146">
    <property type="component" value="Unassembled WGS sequence"/>
</dbReference>